<dbReference type="Proteomes" id="UP001238973">
    <property type="component" value="Unassembled WGS sequence"/>
</dbReference>
<dbReference type="EC" id="3.1.2.-" evidence="3"/>
<evidence type="ECO:0000313" key="3">
    <source>
        <dbReference type="EMBL" id="MDM5283991.1"/>
    </source>
</evidence>
<dbReference type="InterPro" id="IPR006683">
    <property type="entry name" value="Thioestr_dom"/>
</dbReference>
<evidence type="ECO:0000259" key="2">
    <source>
        <dbReference type="Pfam" id="PF03061"/>
    </source>
</evidence>
<reference evidence="3" key="1">
    <citation type="submission" date="2023-06" db="EMBL/GenBank/DDBJ databases">
        <title>Comparative genomics of Bacillaceae isolates and their secondary metabolite potential.</title>
        <authorList>
            <person name="Song L."/>
            <person name="Nielsen L.J."/>
            <person name="Mohite O."/>
            <person name="Xu X."/>
            <person name="Weber T."/>
            <person name="Kovacs A.T."/>
        </authorList>
    </citation>
    <scope>NUCLEOTIDE SEQUENCE</scope>
    <source>
        <strain evidence="3">G1S1</strain>
    </source>
</reference>
<accession>A0AAJ1QM88</accession>
<proteinExistence type="predicted"/>
<feature type="domain" description="Thioesterase" evidence="2">
    <location>
        <begin position="69"/>
        <end position="145"/>
    </location>
</feature>
<protein>
    <submittedName>
        <fullName evidence="3">PaaI family thioesterase</fullName>
        <ecNumber evidence="3">3.1.2.-</ecNumber>
    </submittedName>
</protein>
<comment type="caution">
    <text evidence="3">The sequence shown here is derived from an EMBL/GenBank/DDBJ whole genome shotgun (WGS) entry which is preliminary data.</text>
</comment>
<dbReference type="RefSeq" id="WP_289324716.1">
    <property type="nucleotide sequence ID" value="NZ_JAUCFI010000003.1"/>
</dbReference>
<evidence type="ECO:0000256" key="1">
    <source>
        <dbReference type="ARBA" id="ARBA00022801"/>
    </source>
</evidence>
<name>A0AAJ1QM88_9BACI</name>
<dbReference type="InterPro" id="IPR029069">
    <property type="entry name" value="HotDog_dom_sf"/>
</dbReference>
<dbReference type="NCBIfam" id="TIGR00369">
    <property type="entry name" value="unchar_dom_1"/>
    <property type="match status" value="1"/>
</dbReference>
<dbReference type="CDD" id="cd03443">
    <property type="entry name" value="PaaI_thioesterase"/>
    <property type="match status" value="1"/>
</dbReference>
<dbReference type="EMBL" id="JAUCFI010000003">
    <property type="protein sequence ID" value="MDM5283991.1"/>
    <property type="molecule type" value="Genomic_DNA"/>
</dbReference>
<dbReference type="Pfam" id="PF03061">
    <property type="entry name" value="4HBT"/>
    <property type="match status" value="1"/>
</dbReference>
<dbReference type="Gene3D" id="3.10.129.10">
    <property type="entry name" value="Hotdog Thioesterase"/>
    <property type="match status" value="1"/>
</dbReference>
<dbReference type="SUPFAM" id="SSF54637">
    <property type="entry name" value="Thioesterase/thiol ester dehydrase-isomerase"/>
    <property type="match status" value="1"/>
</dbReference>
<gene>
    <name evidence="3" type="ORF">QUF85_11825</name>
</gene>
<dbReference type="AlphaFoldDB" id="A0AAJ1QM88"/>
<dbReference type="InterPro" id="IPR003736">
    <property type="entry name" value="PAAI_dom"/>
</dbReference>
<sequence>MDGQKLKQEINARIENCTVKELKHIQHMIHTMKSPERGGLHYLGSFLGINLTEIDRISMDLGMQNANKYGVAQGGAVYTLADVALGYKIISDVGDESKVLTIELKVNYMKQGKGRKLYAEPIILHQGKSTVVGQCMILDEQNDVIAAALGTFFVMRPTHLLKGG</sequence>
<evidence type="ECO:0000313" key="4">
    <source>
        <dbReference type="Proteomes" id="UP001238973"/>
    </source>
</evidence>
<organism evidence="3 4">
    <name type="scientific">Peribacillus frigoritolerans</name>
    <dbReference type="NCBI Taxonomy" id="450367"/>
    <lineage>
        <taxon>Bacteria</taxon>
        <taxon>Bacillati</taxon>
        <taxon>Bacillota</taxon>
        <taxon>Bacilli</taxon>
        <taxon>Bacillales</taxon>
        <taxon>Bacillaceae</taxon>
        <taxon>Peribacillus</taxon>
    </lineage>
</organism>
<dbReference type="GO" id="GO:0016289">
    <property type="term" value="F:acyl-CoA hydrolase activity"/>
    <property type="evidence" value="ECO:0007669"/>
    <property type="project" value="UniProtKB-ARBA"/>
</dbReference>
<keyword evidence="1 3" id="KW-0378">Hydrolase</keyword>